<keyword evidence="5" id="KW-0472">Membrane</keyword>
<evidence type="ECO:0000256" key="4">
    <source>
        <dbReference type="ARBA" id="ARBA00022519"/>
    </source>
</evidence>
<sequence length="326" mass="35948">MKASLTSIRILFLTLFFVIVFLAVSWAGDPVSVRMAYLQNDIHHLAFWVAEEEDIFADEGVIIDTVGAFRAGPEIMSAFASGDLDMAYVGQSPATVGFANKAADVVVVAQVNTEGTAIVIKKQDAANFESLQDLAGKTIAIPGHATVQEAILLKGLKKVGLSRKEIHLMVLKPPDMIGSLRTGQIDAFIAWEPYPAKAITSGVGKMLAASKKLWPEHPCCVLVVEKSFMKAHPRIVERTIQAHAKATQYVCHHPDKAAQIAVKYTGMDELTIRKAMQNVHFTTELNIEDAKEYVNFLSELGYIQKQDPEAFIRNFIRLDLLPSEIR</sequence>
<dbReference type="NCBIfam" id="TIGR01728">
    <property type="entry name" value="SsuA_fam"/>
    <property type="match status" value="1"/>
</dbReference>
<dbReference type="GO" id="GO:0042626">
    <property type="term" value="F:ATPase-coupled transmembrane transporter activity"/>
    <property type="evidence" value="ECO:0007669"/>
    <property type="project" value="InterPro"/>
</dbReference>
<dbReference type="AlphaFoldDB" id="A0A7W0HLX9"/>
<dbReference type="GO" id="GO:0012505">
    <property type="term" value="C:endomembrane system"/>
    <property type="evidence" value="ECO:0007669"/>
    <property type="project" value="UniProtKB-SubCell"/>
</dbReference>
<protein>
    <submittedName>
        <fullName evidence="6">NitT/TauT family transport system substrate-binding protein</fullName>
    </submittedName>
</protein>
<name>A0A7W0HLX9_9BACT</name>
<dbReference type="CDD" id="cd13553">
    <property type="entry name" value="PBP2_NrtA_CpmA_like"/>
    <property type="match status" value="1"/>
</dbReference>
<keyword evidence="2" id="KW-0813">Transport</keyword>
<keyword evidence="7" id="KW-1185">Reference proteome</keyword>
<accession>A0A7W0HLX9</accession>
<evidence type="ECO:0000256" key="3">
    <source>
        <dbReference type="ARBA" id="ARBA00022475"/>
    </source>
</evidence>
<dbReference type="Pfam" id="PF13379">
    <property type="entry name" value="NMT1_2"/>
    <property type="match status" value="1"/>
</dbReference>
<dbReference type="InterPro" id="IPR044527">
    <property type="entry name" value="NrtA/CpmA_ABC-bd_dom"/>
</dbReference>
<dbReference type="RefSeq" id="WP_181552407.1">
    <property type="nucleotide sequence ID" value="NZ_JACDUS010000012.1"/>
</dbReference>
<comment type="caution">
    <text evidence="6">The sequence shown here is derived from an EMBL/GenBank/DDBJ whole genome shotgun (WGS) entry which is preliminary data.</text>
</comment>
<dbReference type="Gene3D" id="3.40.190.10">
    <property type="entry name" value="Periplasmic binding protein-like II"/>
    <property type="match status" value="2"/>
</dbReference>
<dbReference type="InterPro" id="IPR010067">
    <property type="entry name" value="ABC_SsuA_sub-bd"/>
</dbReference>
<keyword evidence="4" id="KW-0997">Cell inner membrane</keyword>
<comment type="subcellular location">
    <subcellularLocation>
        <location evidence="1">Endomembrane system</location>
    </subcellularLocation>
</comment>
<evidence type="ECO:0000256" key="2">
    <source>
        <dbReference type="ARBA" id="ARBA00022448"/>
    </source>
</evidence>
<dbReference type="Proteomes" id="UP000525298">
    <property type="component" value="Unassembled WGS sequence"/>
</dbReference>
<dbReference type="EMBL" id="JACDUS010000012">
    <property type="protein sequence ID" value="MBA2882785.1"/>
    <property type="molecule type" value="Genomic_DNA"/>
</dbReference>
<gene>
    <name evidence="6" type="ORF">HNR65_003140</name>
</gene>
<dbReference type="PANTHER" id="PTHR30024">
    <property type="entry name" value="ALIPHATIC SULFONATES-BINDING PROTEIN-RELATED"/>
    <property type="match status" value="1"/>
</dbReference>
<keyword evidence="3" id="KW-1003">Cell membrane</keyword>
<evidence type="ECO:0000313" key="7">
    <source>
        <dbReference type="Proteomes" id="UP000525298"/>
    </source>
</evidence>
<organism evidence="6 7">
    <name type="scientific">Desulfosalsimonas propionicica</name>
    <dbReference type="NCBI Taxonomy" id="332175"/>
    <lineage>
        <taxon>Bacteria</taxon>
        <taxon>Pseudomonadati</taxon>
        <taxon>Thermodesulfobacteriota</taxon>
        <taxon>Desulfobacteria</taxon>
        <taxon>Desulfobacterales</taxon>
        <taxon>Desulfosalsimonadaceae</taxon>
        <taxon>Desulfosalsimonas</taxon>
    </lineage>
</organism>
<evidence type="ECO:0000256" key="5">
    <source>
        <dbReference type="ARBA" id="ARBA00023136"/>
    </source>
</evidence>
<evidence type="ECO:0000313" key="6">
    <source>
        <dbReference type="EMBL" id="MBA2882785.1"/>
    </source>
</evidence>
<reference evidence="6 7" key="1">
    <citation type="submission" date="2020-07" db="EMBL/GenBank/DDBJ databases">
        <title>Genomic Encyclopedia of Type Strains, Phase IV (KMG-IV): sequencing the most valuable type-strain genomes for metagenomic binning, comparative biology and taxonomic classification.</title>
        <authorList>
            <person name="Goeker M."/>
        </authorList>
    </citation>
    <scope>NUCLEOTIDE SEQUENCE [LARGE SCALE GENOMIC DNA]</scope>
    <source>
        <strain evidence="6 7">DSM 17721</strain>
    </source>
</reference>
<evidence type="ECO:0000256" key="1">
    <source>
        <dbReference type="ARBA" id="ARBA00004308"/>
    </source>
</evidence>
<dbReference type="GO" id="GO:0016020">
    <property type="term" value="C:membrane"/>
    <property type="evidence" value="ECO:0007669"/>
    <property type="project" value="InterPro"/>
</dbReference>
<dbReference type="SUPFAM" id="SSF53850">
    <property type="entry name" value="Periplasmic binding protein-like II"/>
    <property type="match status" value="1"/>
</dbReference>
<proteinExistence type="predicted"/>